<accession>A0A099GAG0</accession>
<organism evidence="1 2">
    <name type="scientific">Paracoccus sanguinis</name>
    <dbReference type="NCBI Taxonomy" id="1545044"/>
    <lineage>
        <taxon>Bacteria</taxon>
        <taxon>Pseudomonadati</taxon>
        <taxon>Pseudomonadota</taxon>
        <taxon>Alphaproteobacteria</taxon>
        <taxon>Rhodobacterales</taxon>
        <taxon>Paracoccaceae</taxon>
        <taxon>Paracoccus</taxon>
    </lineage>
</organism>
<proteinExistence type="predicted"/>
<dbReference type="EMBL" id="JRKQ01000129">
    <property type="protein sequence ID" value="KGJ19532.1"/>
    <property type="molecule type" value="Genomic_DNA"/>
</dbReference>
<sequence length="234" mass="25492">MNRVRIDRRMARLQHEAMARLFGELGVDAVIKGDVDELIVPHAGRSITEAAAQVREAGVVYSLGVDVVHNTAAEPPLDPGRPVMSQRHYGVISQSYCKVNLVGREAFAAGVTVNAGGHRASAWPVHVSTGYTMLHLGFCDRGLWEERTLPRLAADREGAFKAYFDDRVRIYDGLAAITEFHDLDSAAARAAAELSFDAAGNRLTAASKFSGGNLRVFDSADYAVRLDDRFEGVF</sequence>
<gene>
    <name evidence="1" type="ORF">IX56_15985</name>
</gene>
<evidence type="ECO:0000313" key="2">
    <source>
        <dbReference type="Proteomes" id="UP000029858"/>
    </source>
</evidence>
<name>A0A099GAG0_9RHOB</name>
<dbReference type="RefSeq" id="WP_036712118.1">
    <property type="nucleotide sequence ID" value="NZ_JRKQ01000129.1"/>
</dbReference>
<reference evidence="1 2" key="2">
    <citation type="submission" date="2014-10" db="EMBL/GenBank/DDBJ databases">
        <title>Paracoccus sanguinis sp. nov., isolated from clinical specimens of New York State patients.</title>
        <authorList>
            <person name="Mingle L.A."/>
            <person name="Cole J.A."/>
            <person name="Lapierre P."/>
            <person name="Musser K.A."/>
        </authorList>
    </citation>
    <scope>NUCLEOTIDE SEQUENCE [LARGE SCALE GENOMIC DNA]</scope>
    <source>
        <strain evidence="1 2">5503</strain>
    </source>
</reference>
<reference evidence="1 2" key="1">
    <citation type="submission" date="2014-09" db="EMBL/GenBank/DDBJ databases">
        <authorList>
            <person name="McGinnis J.M."/>
            <person name="Wolfgang W.J."/>
        </authorList>
    </citation>
    <scope>NUCLEOTIDE SEQUENCE [LARGE SCALE GENOMIC DNA]</scope>
    <source>
        <strain evidence="1 2">5503</strain>
    </source>
</reference>
<dbReference type="AlphaFoldDB" id="A0A099GAG0"/>
<dbReference type="Proteomes" id="UP000029858">
    <property type="component" value="Unassembled WGS sequence"/>
</dbReference>
<protein>
    <submittedName>
        <fullName evidence="1">Uncharacterized protein</fullName>
    </submittedName>
</protein>
<comment type="caution">
    <text evidence="1">The sequence shown here is derived from an EMBL/GenBank/DDBJ whole genome shotgun (WGS) entry which is preliminary data.</text>
</comment>
<evidence type="ECO:0000313" key="1">
    <source>
        <dbReference type="EMBL" id="KGJ19532.1"/>
    </source>
</evidence>